<evidence type="ECO:0000313" key="12">
    <source>
        <dbReference type="EMBL" id="CAB4910943.1"/>
    </source>
</evidence>
<dbReference type="EMBL" id="CAFBLE010000016">
    <property type="protein sequence ID" value="CAB4876017.1"/>
    <property type="molecule type" value="Genomic_DNA"/>
</dbReference>
<evidence type="ECO:0000256" key="7">
    <source>
        <dbReference type="ARBA" id="ARBA00023204"/>
    </source>
</evidence>
<comment type="function">
    <text evidence="1">May be involved in recombinational repair of damaged DNA.</text>
</comment>
<dbReference type="GO" id="GO:0006310">
    <property type="term" value="P:DNA recombination"/>
    <property type="evidence" value="ECO:0007669"/>
    <property type="project" value="InterPro"/>
</dbReference>
<accession>A0A6J7TUI0</accession>
<dbReference type="CDD" id="cd03241">
    <property type="entry name" value="ABC_RecN"/>
    <property type="match status" value="1"/>
</dbReference>
<dbReference type="InterPro" id="IPR003395">
    <property type="entry name" value="RecF/RecN/SMC_N"/>
</dbReference>
<evidence type="ECO:0000256" key="3">
    <source>
        <dbReference type="ARBA" id="ARBA00021315"/>
    </source>
</evidence>
<proteinExistence type="inferred from homology"/>
<keyword evidence="5" id="KW-0227">DNA damage</keyword>
<evidence type="ECO:0000313" key="11">
    <source>
        <dbReference type="EMBL" id="CAB4876017.1"/>
    </source>
</evidence>
<dbReference type="AlphaFoldDB" id="A0A6J7TUI0"/>
<name>A0A6J7TUI0_9ZZZZ</name>
<evidence type="ECO:0000256" key="5">
    <source>
        <dbReference type="ARBA" id="ARBA00022763"/>
    </source>
</evidence>
<evidence type="ECO:0000256" key="2">
    <source>
        <dbReference type="ARBA" id="ARBA00009441"/>
    </source>
</evidence>
<evidence type="ECO:0000256" key="6">
    <source>
        <dbReference type="ARBA" id="ARBA00022840"/>
    </source>
</evidence>
<reference evidence="13" key="1">
    <citation type="submission" date="2020-05" db="EMBL/GenBank/DDBJ databases">
        <authorList>
            <person name="Chiriac C."/>
            <person name="Salcher M."/>
            <person name="Ghai R."/>
            <person name="Kavagutti S V."/>
        </authorList>
    </citation>
    <scope>NUCLEOTIDE SEQUENCE</scope>
</reference>
<dbReference type="Gene3D" id="3.40.50.300">
    <property type="entry name" value="P-loop containing nucleotide triphosphate hydrolases"/>
    <property type="match status" value="2"/>
</dbReference>
<dbReference type="InterPro" id="IPR004604">
    <property type="entry name" value="DNA_recomb/repair_RecN"/>
</dbReference>
<dbReference type="PIRSF" id="PIRSF003128">
    <property type="entry name" value="RecN"/>
    <property type="match status" value="1"/>
</dbReference>
<dbReference type="GO" id="GO:0006281">
    <property type="term" value="P:DNA repair"/>
    <property type="evidence" value="ECO:0007669"/>
    <property type="project" value="UniProtKB-KW"/>
</dbReference>
<dbReference type="GO" id="GO:0043590">
    <property type="term" value="C:bacterial nucleoid"/>
    <property type="evidence" value="ECO:0007669"/>
    <property type="project" value="TreeGrafter"/>
</dbReference>
<gene>
    <name evidence="10" type="ORF">UFOPK2289_00979</name>
    <name evidence="11" type="ORF">UFOPK3346_01333</name>
    <name evidence="12" type="ORF">UFOPK3670_00009</name>
    <name evidence="13" type="ORF">UFOPK4308_00488</name>
</gene>
<evidence type="ECO:0000313" key="10">
    <source>
        <dbReference type="EMBL" id="CAB4668430.1"/>
    </source>
</evidence>
<dbReference type="GO" id="GO:0005524">
    <property type="term" value="F:ATP binding"/>
    <property type="evidence" value="ECO:0007669"/>
    <property type="project" value="UniProtKB-KW"/>
</dbReference>
<evidence type="ECO:0000256" key="4">
    <source>
        <dbReference type="ARBA" id="ARBA00022741"/>
    </source>
</evidence>
<evidence type="ECO:0000256" key="8">
    <source>
        <dbReference type="ARBA" id="ARBA00033408"/>
    </source>
</evidence>
<dbReference type="NCBIfam" id="TIGR00634">
    <property type="entry name" value="recN"/>
    <property type="match status" value="1"/>
</dbReference>
<dbReference type="GO" id="GO:0009432">
    <property type="term" value="P:SOS response"/>
    <property type="evidence" value="ECO:0007669"/>
    <property type="project" value="TreeGrafter"/>
</dbReference>
<organism evidence="13">
    <name type="scientific">freshwater metagenome</name>
    <dbReference type="NCBI Taxonomy" id="449393"/>
    <lineage>
        <taxon>unclassified sequences</taxon>
        <taxon>metagenomes</taxon>
        <taxon>ecological metagenomes</taxon>
    </lineage>
</organism>
<dbReference type="Pfam" id="PF02463">
    <property type="entry name" value="SMC_N"/>
    <property type="match status" value="1"/>
</dbReference>
<evidence type="ECO:0000313" key="13">
    <source>
        <dbReference type="EMBL" id="CAB5055658.1"/>
    </source>
</evidence>
<feature type="domain" description="RecF/RecN/SMC N-terminal" evidence="9">
    <location>
        <begin position="6"/>
        <end position="532"/>
    </location>
</feature>
<dbReference type="EMBL" id="CAEZWT010000027">
    <property type="protein sequence ID" value="CAB4668430.1"/>
    <property type="molecule type" value="Genomic_DNA"/>
</dbReference>
<dbReference type="EMBL" id="CAFBMV010000001">
    <property type="protein sequence ID" value="CAB4910943.1"/>
    <property type="molecule type" value="Genomic_DNA"/>
</dbReference>
<keyword evidence="7" id="KW-0234">DNA repair</keyword>
<comment type="similarity">
    <text evidence="2">Belongs to the RecN family.</text>
</comment>
<evidence type="ECO:0000256" key="1">
    <source>
        <dbReference type="ARBA" id="ARBA00003618"/>
    </source>
</evidence>
<keyword evidence="4" id="KW-0547">Nucleotide-binding</keyword>
<dbReference type="SUPFAM" id="SSF52540">
    <property type="entry name" value="P-loop containing nucleoside triphosphate hydrolases"/>
    <property type="match status" value="1"/>
</dbReference>
<dbReference type="PANTHER" id="PTHR11059:SF0">
    <property type="entry name" value="DNA REPAIR PROTEIN RECN"/>
    <property type="match status" value="1"/>
</dbReference>
<dbReference type="PANTHER" id="PTHR11059">
    <property type="entry name" value="DNA REPAIR PROTEIN RECN"/>
    <property type="match status" value="1"/>
</dbReference>
<keyword evidence="6" id="KW-0067">ATP-binding</keyword>
<sequence>MSERSYIEEISIRNLGVIDTATVELSPGFTVLTGETGAGKTMILTALSLVLGGKSDSSLVRQGEERLLASATFALPSTFVKELSTHDSEEVADYIEDGQLILARTVTSAGKSKATAGGVSVPLSTLSELGELFVEIHSQAASMSITKVARQRELLDRFAGAPLHSALRDFQMVYAEHRQLQDRLIQAKKSRESRDKEVADLLIFISDCKKVQPESNEFTSLSVEFSRLSSVEQLRVAVDQSVNLLNDDENGILTLLNQARKSLESATAMDSTLEPFSVNLAESFFLASDSAQSLNSYLSALEADPARLEYILSRRAEISAFVKKHGAGGEIEEEVARALQRFSDSEVLVADLSGGEERILQMQSELDAVFARLLKAGAKLSSLRSKFAEELSEKVSTEIKALSMPHTNMVCLVESLDYQSQLRFVDFGPSGGDEISMLLQSHKDAPLVPIAKGASGGELSRVMLALEVVLAQSAPVGTYIFDEIDAGVGGKAAVEVGRRLLQLSRHAQVIVVTHLPQVAAWADAHFVLRKSNDGRVVQSGIEKVDKQSRVEEIARMLAGQEDSRSAREHAAELLNLPK</sequence>
<protein>
    <recommendedName>
        <fullName evidence="3">DNA repair protein RecN</fullName>
    </recommendedName>
    <alternativeName>
        <fullName evidence="8">Recombination protein N</fullName>
    </alternativeName>
</protein>
<dbReference type="EMBL" id="CAFBQL010000002">
    <property type="protein sequence ID" value="CAB5055658.1"/>
    <property type="molecule type" value="Genomic_DNA"/>
</dbReference>
<dbReference type="InterPro" id="IPR027417">
    <property type="entry name" value="P-loop_NTPase"/>
</dbReference>
<evidence type="ECO:0000259" key="9">
    <source>
        <dbReference type="Pfam" id="PF02463"/>
    </source>
</evidence>